<evidence type="ECO:0000313" key="2">
    <source>
        <dbReference type="Proteomes" id="UP000031364"/>
    </source>
</evidence>
<organism evidence="1 2">
    <name type="scientific">Nocardia vulneris</name>
    <dbReference type="NCBI Taxonomy" id="1141657"/>
    <lineage>
        <taxon>Bacteria</taxon>
        <taxon>Bacillati</taxon>
        <taxon>Actinomycetota</taxon>
        <taxon>Actinomycetes</taxon>
        <taxon>Mycobacteriales</taxon>
        <taxon>Nocardiaceae</taxon>
        <taxon>Nocardia</taxon>
    </lineage>
</organism>
<protein>
    <submittedName>
        <fullName evidence="1">Uncharacterized protein</fullName>
    </submittedName>
</protein>
<gene>
    <name evidence="1" type="ORF">FG87_38155</name>
</gene>
<name>A0ABR4Z5B2_9NOCA</name>
<comment type="caution">
    <text evidence="1">The sequence shown here is derived from an EMBL/GenBank/DDBJ whole genome shotgun (WGS) entry which is preliminary data.</text>
</comment>
<accession>A0ABR4Z5B2</accession>
<dbReference type="Proteomes" id="UP000031364">
    <property type="component" value="Unassembled WGS sequence"/>
</dbReference>
<dbReference type="EMBL" id="JNFP01000075">
    <property type="protein sequence ID" value="KIA60244.1"/>
    <property type="molecule type" value="Genomic_DNA"/>
</dbReference>
<evidence type="ECO:0000313" key="1">
    <source>
        <dbReference type="EMBL" id="KIA60244.1"/>
    </source>
</evidence>
<keyword evidence="2" id="KW-1185">Reference proteome</keyword>
<sequence>MRNENVVLEFDPDIAPEPGVSNKGGFAYRPRVASDGKLLFRVNRHTKEMTPEMHTIWELPEPEDQP</sequence>
<proteinExistence type="predicted"/>
<reference evidence="1 2" key="1">
    <citation type="journal article" date="2014" name="Int. J. Syst. Evol. Microbiol.">
        <title>Nocardia vulneris sp. nov., isolated from wounds of human patients in North America.</title>
        <authorList>
            <person name="Lasker B.A."/>
            <person name="Bell M."/>
            <person name="Klenk H.P."/>
            <person name="Sproer C."/>
            <person name="Schumann C."/>
            <person name="Schumann P."/>
            <person name="Brown J.M."/>
        </authorList>
    </citation>
    <scope>NUCLEOTIDE SEQUENCE [LARGE SCALE GENOMIC DNA]</scope>
    <source>
        <strain evidence="1 2">W9851</strain>
    </source>
</reference>